<evidence type="ECO:0000256" key="8">
    <source>
        <dbReference type="ARBA" id="ARBA00023136"/>
    </source>
</evidence>
<evidence type="ECO:0000256" key="3">
    <source>
        <dbReference type="ARBA" id="ARBA00022516"/>
    </source>
</evidence>
<evidence type="ECO:0000313" key="14">
    <source>
        <dbReference type="EMBL" id="GEN79292.1"/>
    </source>
</evidence>
<proteinExistence type="inferred from homology"/>
<feature type="transmembrane region" description="Helical" evidence="13">
    <location>
        <begin position="153"/>
        <end position="177"/>
    </location>
</feature>
<evidence type="ECO:0000256" key="10">
    <source>
        <dbReference type="ARBA" id="ARBA00023264"/>
    </source>
</evidence>
<organism evidence="14 15">
    <name type="scientific">Actinotalea fermentans</name>
    <dbReference type="NCBI Taxonomy" id="43671"/>
    <lineage>
        <taxon>Bacteria</taxon>
        <taxon>Bacillati</taxon>
        <taxon>Actinomycetota</taxon>
        <taxon>Actinomycetes</taxon>
        <taxon>Micrococcales</taxon>
        <taxon>Cellulomonadaceae</taxon>
        <taxon>Actinotalea</taxon>
    </lineage>
</organism>
<gene>
    <name evidence="14" type="ORF">AFE02nite_10260</name>
</gene>
<comment type="subcellular location">
    <subcellularLocation>
        <location evidence="1">Membrane</location>
        <topology evidence="1">Multi-pass membrane protein</topology>
    </subcellularLocation>
</comment>
<evidence type="ECO:0000256" key="4">
    <source>
        <dbReference type="ARBA" id="ARBA00022679"/>
    </source>
</evidence>
<dbReference type="EC" id="2.7.8.5" evidence="11"/>
<keyword evidence="5 13" id="KW-0812">Transmembrane</keyword>
<keyword evidence="3" id="KW-0444">Lipid biosynthesis</keyword>
<dbReference type="GO" id="GO:0016020">
    <property type="term" value="C:membrane"/>
    <property type="evidence" value="ECO:0007669"/>
    <property type="project" value="UniProtKB-SubCell"/>
</dbReference>
<dbReference type="InterPro" id="IPR048254">
    <property type="entry name" value="CDP_ALCOHOL_P_TRANSF_CS"/>
</dbReference>
<keyword evidence="9" id="KW-0594">Phospholipid biosynthesis</keyword>
<dbReference type="GO" id="GO:0008444">
    <property type="term" value="F:CDP-diacylglycerol-glycerol-3-phosphate 3-phosphatidyltransferase activity"/>
    <property type="evidence" value="ECO:0007669"/>
    <property type="project" value="UniProtKB-UniRule"/>
</dbReference>
<keyword evidence="10" id="KW-1208">Phospholipid metabolism</keyword>
<dbReference type="InterPro" id="IPR000462">
    <property type="entry name" value="CDP-OH_P_trans"/>
</dbReference>
<feature type="transmembrane region" description="Helical" evidence="13">
    <location>
        <begin position="12"/>
        <end position="32"/>
    </location>
</feature>
<dbReference type="RefSeq" id="WP_261765475.1">
    <property type="nucleotide sequence ID" value="NZ_BJYK01000001.1"/>
</dbReference>
<dbReference type="Proteomes" id="UP000321484">
    <property type="component" value="Unassembled WGS sequence"/>
</dbReference>
<dbReference type="InterPro" id="IPR004570">
    <property type="entry name" value="Phosphatidylglycerol_P_synth"/>
</dbReference>
<evidence type="ECO:0000256" key="7">
    <source>
        <dbReference type="ARBA" id="ARBA00023098"/>
    </source>
</evidence>
<keyword evidence="4 12" id="KW-0808">Transferase</keyword>
<comment type="similarity">
    <text evidence="2 12">Belongs to the CDP-alcohol phosphatidyltransferase class-I family.</text>
</comment>
<keyword evidence="15" id="KW-1185">Reference proteome</keyword>
<evidence type="ECO:0000256" key="2">
    <source>
        <dbReference type="ARBA" id="ARBA00010441"/>
    </source>
</evidence>
<dbReference type="AlphaFoldDB" id="A0A511YVR2"/>
<evidence type="ECO:0000256" key="11">
    <source>
        <dbReference type="NCBIfam" id="TIGR00560"/>
    </source>
</evidence>
<evidence type="ECO:0000256" key="9">
    <source>
        <dbReference type="ARBA" id="ARBA00023209"/>
    </source>
</evidence>
<evidence type="ECO:0000256" key="13">
    <source>
        <dbReference type="SAM" id="Phobius"/>
    </source>
</evidence>
<dbReference type="InterPro" id="IPR050324">
    <property type="entry name" value="CDP-alcohol_PTase-I"/>
</dbReference>
<evidence type="ECO:0000256" key="1">
    <source>
        <dbReference type="ARBA" id="ARBA00004141"/>
    </source>
</evidence>
<reference evidence="14 15" key="1">
    <citation type="submission" date="2019-07" db="EMBL/GenBank/DDBJ databases">
        <title>Whole genome shotgun sequence of Actinotalea fermentans NBRC 105374.</title>
        <authorList>
            <person name="Hosoyama A."/>
            <person name="Uohara A."/>
            <person name="Ohji S."/>
            <person name="Ichikawa N."/>
        </authorList>
    </citation>
    <scope>NUCLEOTIDE SEQUENCE [LARGE SCALE GENOMIC DNA]</scope>
    <source>
        <strain evidence="14 15">NBRC 105374</strain>
    </source>
</reference>
<protein>
    <recommendedName>
        <fullName evidence="11">CDP-diacylglycerol--glycerol-3-phosphate 3-phosphatidyltransferase</fullName>
        <ecNumber evidence="11">2.7.8.5</ecNumber>
    </recommendedName>
</protein>
<dbReference type="PANTHER" id="PTHR14269">
    <property type="entry name" value="CDP-DIACYLGLYCEROL--GLYCEROL-3-PHOSPHATE 3-PHOSPHATIDYLTRANSFERASE-RELATED"/>
    <property type="match status" value="1"/>
</dbReference>
<dbReference type="NCBIfam" id="TIGR00560">
    <property type="entry name" value="pgsA"/>
    <property type="match status" value="1"/>
</dbReference>
<dbReference type="GO" id="GO:0046474">
    <property type="term" value="P:glycerophospholipid biosynthetic process"/>
    <property type="evidence" value="ECO:0007669"/>
    <property type="project" value="TreeGrafter"/>
</dbReference>
<sequence>MPAVVASVWTPANVVTMVRILLVPLVVAALLVDDDGGWRTVACALFVLAAATDRLDGWLARSRDQVTDWGKLVDPIADKALMGGSLLALSALGDLPWWVTVVILVRELGITALRLAVLRFVVIPASRGGKLKTVLQSVAIGLFLLPLDRLPDWATTLAWVVMSAALVATVVTGVDYLRRGWAVRRAAREAV</sequence>
<name>A0A511YVR2_9CELL</name>
<accession>A0A511YVR2</accession>
<comment type="caution">
    <text evidence="14">The sequence shown here is derived from an EMBL/GenBank/DDBJ whole genome shotgun (WGS) entry which is preliminary data.</text>
</comment>
<keyword evidence="6 13" id="KW-1133">Transmembrane helix</keyword>
<dbReference type="UniPathway" id="UPA00085"/>
<dbReference type="PIRSF" id="PIRSF000847">
    <property type="entry name" value="Phos_ph_gly_syn"/>
    <property type="match status" value="1"/>
</dbReference>
<evidence type="ECO:0000256" key="12">
    <source>
        <dbReference type="RuleBase" id="RU003750"/>
    </source>
</evidence>
<keyword evidence="7" id="KW-0443">Lipid metabolism</keyword>
<dbReference type="PROSITE" id="PS00379">
    <property type="entry name" value="CDP_ALCOHOL_P_TRANSF"/>
    <property type="match status" value="1"/>
</dbReference>
<dbReference type="Pfam" id="PF01066">
    <property type="entry name" value="CDP-OH_P_transf"/>
    <property type="match status" value="1"/>
</dbReference>
<dbReference type="Gene3D" id="1.20.120.1760">
    <property type="match status" value="1"/>
</dbReference>
<evidence type="ECO:0000256" key="5">
    <source>
        <dbReference type="ARBA" id="ARBA00022692"/>
    </source>
</evidence>
<evidence type="ECO:0000313" key="15">
    <source>
        <dbReference type="Proteomes" id="UP000321484"/>
    </source>
</evidence>
<dbReference type="PANTHER" id="PTHR14269:SF52">
    <property type="entry name" value="PHOSPHATIDYLGLYCEROPHOSPHATE SYNTHASE-RELATED"/>
    <property type="match status" value="1"/>
</dbReference>
<keyword evidence="8 13" id="KW-0472">Membrane</keyword>
<dbReference type="InterPro" id="IPR043130">
    <property type="entry name" value="CDP-OH_PTrfase_TM_dom"/>
</dbReference>
<evidence type="ECO:0000256" key="6">
    <source>
        <dbReference type="ARBA" id="ARBA00022989"/>
    </source>
</evidence>
<dbReference type="EMBL" id="BJYK01000001">
    <property type="protein sequence ID" value="GEN79292.1"/>
    <property type="molecule type" value="Genomic_DNA"/>
</dbReference>